<sequence>MNMTNEEQILSILTILSKDVNALSKDVCEIKRDMKDVKQRVTNLEVTQETEIIPRLKDIESCYLDTYKRYQDGSEDIDSLKTDVTMIKRFLAQVR</sequence>
<dbReference type="Gene3D" id="1.20.1480.30">
    <property type="entry name" value="Designed four-helix bundle protein"/>
    <property type="match status" value="1"/>
</dbReference>
<reference evidence="1" key="1">
    <citation type="submission" date="2019-11" db="EMBL/GenBank/DDBJ databases">
        <authorList>
            <person name="Feng L."/>
        </authorList>
    </citation>
    <scope>NUCLEOTIDE SEQUENCE</scope>
    <source>
        <strain evidence="1">AcaccaeLFYP115</strain>
    </source>
</reference>
<organism evidence="1">
    <name type="scientific">Anaerostipes caccae</name>
    <dbReference type="NCBI Taxonomy" id="105841"/>
    <lineage>
        <taxon>Bacteria</taxon>
        <taxon>Bacillati</taxon>
        <taxon>Bacillota</taxon>
        <taxon>Clostridia</taxon>
        <taxon>Lachnospirales</taxon>
        <taxon>Lachnospiraceae</taxon>
        <taxon>Anaerostipes</taxon>
    </lineage>
</organism>
<evidence type="ECO:0000313" key="1">
    <source>
        <dbReference type="EMBL" id="VYT26367.1"/>
    </source>
</evidence>
<accession>A0A6N2V9S8</accession>
<dbReference type="EMBL" id="CACRSQ010000007">
    <property type="protein sequence ID" value="VYT26367.1"/>
    <property type="molecule type" value="Genomic_DNA"/>
</dbReference>
<gene>
    <name evidence="1" type="ORF">ACLFYP115_02343</name>
</gene>
<name>A0A6N2V9S8_9FIRM</name>
<dbReference type="AlphaFoldDB" id="A0A6N2V9S8"/>
<proteinExistence type="predicted"/>
<protein>
    <submittedName>
        <fullName evidence="1">Uncharacterized protein</fullName>
    </submittedName>
</protein>